<name>A0AAW9RPF2_9HYPH</name>
<sequence>MSERTPIPAPSSNSDTTNKQQKTVDSSDLFEGSRELVIRHNQDRYILRITRQGKLILNK</sequence>
<reference evidence="2 3" key="1">
    <citation type="submission" date="2024-02" db="EMBL/GenBank/DDBJ databases">
        <title>Genome analysis and characterization of Microbaculum marinisediminis sp. nov., isolated from marine sediment.</title>
        <authorList>
            <person name="Du Z.-J."/>
            <person name="Ye Y.-Q."/>
            <person name="Zhang Z.-R."/>
            <person name="Yuan S.-M."/>
            <person name="Zhang X.-Y."/>
        </authorList>
    </citation>
    <scope>NUCLEOTIDE SEQUENCE [LARGE SCALE GENOMIC DNA]</scope>
    <source>
        <strain evidence="2 3">SDUM1044001</strain>
    </source>
</reference>
<keyword evidence="3" id="KW-1185">Reference proteome</keyword>
<dbReference type="Proteomes" id="UP001378188">
    <property type="component" value="Unassembled WGS sequence"/>
</dbReference>
<dbReference type="InterPro" id="IPR019600">
    <property type="entry name" value="Hemin_uptake_protein_HemP"/>
</dbReference>
<dbReference type="Pfam" id="PF10636">
    <property type="entry name" value="hemP"/>
    <property type="match status" value="1"/>
</dbReference>
<dbReference type="EMBL" id="JAZHOF010000001">
    <property type="protein sequence ID" value="MEJ8570140.1"/>
    <property type="molecule type" value="Genomic_DNA"/>
</dbReference>
<proteinExistence type="predicted"/>
<gene>
    <name evidence="2" type="ORF">V3328_01540</name>
</gene>
<feature type="compositionally biased region" description="Polar residues" evidence="1">
    <location>
        <begin position="10"/>
        <end position="26"/>
    </location>
</feature>
<dbReference type="Gene3D" id="2.10.70.10">
    <property type="entry name" value="Complement Module, domain 1"/>
    <property type="match status" value="1"/>
</dbReference>
<dbReference type="RefSeq" id="WP_340327878.1">
    <property type="nucleotide sequence ID" value="NZ_JAZHOF010000001.1"/>
</dbReference>
<comment type="caution">
    <text evidence="2">The sequence shown here is derived from an EMBL/GenBank/DDBJ whole genome shotgun (WGS) entry which is preliminary data.</text>
</comment>
<evidence type="ECO:0000256" key="1">
    <source>
        <dbReference type="SAM" id="MobiDB-lite"/>
    </source>
</evidence>
<accession>A0AAW9RPF2</accession>
<evidence type="ECO:0000313" key="3">
    <source>
        <dbReference type="Proteomes" id="UP001378188"/>
    </source>
</evidence>
<feature type="region of interest" description="Disordered" evidence="1">
    <location>
        <begin position="1"/>
        <end position="28"/>
    </location>
</feature>
<evidence type="ECO:0000313" key="2">
    <source>
        <dbReference type="EMBL" id="MEJ8570140.1"/>
    </source>
</evidence>
<dbReference type="AlphaFoldDB" id="A0AAW9RPF2"/>
<protein>
    <submittedName>
        <fullName evidence="2">Hemin uptake protein HemP</fullName>
    </submittedName>
</protein>
<organism evidence="2 3">
    <name type="scientific">Microbaculum marinum</name>
    <dbReference type="NCBI Taxonomy" id="1764581"/>
    <lineage>
        <taxon>Bacteria</taxon>
        <taxon>Pseudomonadati</taxon>
        <taxon>Pseudomonadota</taxon>
        <taxon>Alphaproteobacteria</taxon>
        <taxon>Hyphomicrobiales</taxon>
        <taxon>Tepidamorphaceae</taxon>
        <taxon>Microbaculum</taxon>
    </lineage>
</organism>